<evidence type="ECO:0000256" key="1">
    <source>
        <dbReference type="SAM" id="Phobius"/>
    </source>
</evidence>
<keyword evidence="1" id="KW-0812">Transmembrane</keyword>
<feature type="transmembrane region" description="Helical" evidence="1">
    <location>
        <begin position="40"/>
        <end position="60"/>
    </location>
</feature>
<evidence type="ECO:0000313" key="3">
    <source>
        <dbReference type="Proteomes" id="UP001546774"/>
    </source>
</evidence>
<dbReference type="InterPro" id="IPR023804">
    <property type="entry name" value="DUF3792_TM"/>
</dbReference>
<comment type="caution">
    <text evidence="2">The sequence shown here is derived from an EMBL/GenBank/DDBJ whole genome shotgun (WGS) entry which is preliminary data.</text>
</comment>
<keyword evidence="1" id="KW-0472">Membrane</keyword>
<keyword evidence="1" id="KW-1133">Transmembrane helix</keyword>
<proteinExistence type="predicted"/>
<dbReference type="Pfam" id="PF12670">
    <property type="entry name" value="DUF3792"/>
    <property type="match status" value="1"/>
</dbReference>
<dbReference type="Proteomes" id="UP001546774">
    <property type="component" value="Unassembled WGS sequence"/>
</dbReference>
<feature type="transmembrane region" description="Helical" evidence="1">
    <location>
        <begin position="72"/>
        <end position="93"/>
    </location>
</feature>
<gene>
    <name evidence="2" type="ORF">WMO37_02355</name>
</gene>
<name>A0ABV1H2G4_9FIRM</name>
<sequence>MAVKGFQLVKTLIIAYVITAVLLLLTAFGLYRLHLSDWQVMAAVVIIYALSCFAGGYILAKAQKSRRMLWGMGFGILYFTVLTAAAFILTKGADMDMTALVKALIVCLLAGGAGAFATPE</sequence>
<keyword evidence="3" id="KW-1185">Reference proteome</keyword>
<accession>A0ABV1H2G4</accession>
<feature type="transmembrane region" description="Helical" evidence="1">
    <location>
        <begin position="99"/>
        <end position="118"/>
    </location>
</feature>
<protein>
    <submittedName>
        <fullName evidence="2">TIGR04086 family membrane protein</fullName>
    </submittedName>
</protein>
<dbReference type="EMBL" id="JBBMFS010000002">
    <property type="protein sequence ID" value="MEQ2553854.1"/>
    <property type="molecule type" value="Genomic_DNA"/>
</dbReference>
<dbReference type="NCBIfam" id="TIGR04086">
    <property type="entry name" value="TIGR04086_membr"/>
    <property type="match status" value="1"/>
</dbReference>
<reference evidence="2" key="1">
    <citation type="submission" date="2024-03" db="EMBL/GenBank/DDBJ databases">
        <title>Human intestinal bacterial collection.</title>
        <authorList>
            <person name="Pauvert C."/>
            <person name="Hitch T.C.A."/>
            <person name="Clavel T."/>
        </authorList>
    </citation>
    <scope>NUCLEOTIDE SEQUENCE [LARGE SCALE GENOMIC DNA]</scope>
    <source>
        <strain evidence="2">CLA-AA-H89B</strain>
    </source>
</reference>
<organism evidence="2 3">
    <name type="scientific">Lachnospira intestinalis</name>
    <dbReference type="NCBI Taxonomy" id="3133158"/>
    <lineage>
        <taxon>Bacteria</taxon>
        <taxon>Bacillati</taxon>
        <taxon>Bacillota</taxon>
        <taxon>Clostridia</taxon>
        <taxon>Lachnospirales</taxon>
        <taxon>Lachnospiraceae</taxon>
        <taxon>Lachnospira</taxon>
    </lineage>
</organism>
<feature type="transmembrane region" description="Helical" evidence="1">
    <location>
        <begin position="12"/>
        <end position="34"/>
    </location>
</feature>
<evidence type="ECO:0000313" key="2">
    <source>
        <dbReference type="EMBL" id="MEQ2553854.1"/>
    </source>
</evidence>